<dbReference type="InParanoid" id="A0A369K8P3"/>
<name>A0A369K8P3_HYPMA</name>
<reference evidence="1" key="1">
    <citation type="submission" date="2018-04" db="EMBL/GenBank/DDBJ databases">
        <title>Whole genome sequencing of Hypsizygus marmoreus.</title>
        <authorList>
            <person name="Choi I.-G."/>
            <person name="Min B."/>
            <person name="Kim J.-G."/>
            <person name="Kim S."/>
            <person name="Oh Y.-L."/>
            <person name="Kong W.-S."/>
            <person name="Park H."/>
            <person name="Jeong J."/>
            <person name="Song E.-S."/>
        </authorList>
    </citation>
    <scope>NUCLEOTIDE SEQUENCE [LARGE SCALE GENOMIC DNA]</scope>
    <source>
        <strain evidence="1">51987-8</strain>
    </source>
</reference>
<protein>
    <recommendedName>
        <fullName evidence="3">Peptidase S9 prolyl oligopeptidase catalytic domain-containing protein</fullName>
    </recommendedName>
</protein>
<dbReference type="SUPFAM" id="SSF53474">
    <property type="entry name" value="alpha/beta-Hydrolases"/>
    <property type="match status" value="1"/>
</dbReference>
<proteinExistence type="predicted"/>
<dbReference type="EMBL" id="LUEZ02000009">
    <property type="protein sequence ID" value="RDB29830.1"/>
    <property type="molecule type" value="Genomic_DNA"/>
</dbReference>
<evidence type="ECO:0000313" key="2">
    <source>
        <dbReference type="Proteomes" id="UP000076154"/>
    </source>
</evidence>
<dbReference type="STRING" id="39966.A0A369K8P3"/>
<organism evidence="1 2">
    <name type="scientific">Hypsizygus marmoreus</name>
    <name type="common">White beech mushroom</name>
    <name type="synonym">Agaricus marmoreus</name>
    <dbReference type="NCBI Taxonomy" id="39966"/>
    <lineage>
        <taxon>Eukaryota</taxon>
        <taxon>Fungi</taxon>
        <taxon>Dikarya</taxon>
        <taxon>Basidiomycota</taxon>
        <taxon>Agaricomycotina</taxon>
        <taxon>Agaricomycetes</taxon>
        <taxon>Agaricomycetidae</taxon>
        <taxon>Agaricales</taxon>
        <taxon>Tricholomatineae</taxon>
        <taxon>Lyophyllaceae</taxon>
        <taxon>Hypsizygus</taxon>
    </lineage>
</organism>
<dbReference type="InterPro" id="IPR029058">
    <property type="entry name" value="AB_hydrolase_fold"/>
</dbReference>
<dbReference type="Proteomes" id="UP000076154">
    <property type="component" value="Unassembled WGS sequence"/>
</dbReference>
<dbReference type="OrthoDB" id="19657at2759"/>
<dbReference type="Gene3D" id="3.40.50.1820">
    <property type="entry name" value="alpha/beta hydrolase"/>
    <property type="match status" value="1"/>
</dbReference>
<accession>A0A369K8P3</accession>
<sequence length="234" mass="26220">MPHIVINTNTGPASVHYTISTPYTPSSDKTNPDLPTAIFINPVYIVQCIFQTQFQNPQLRRFNLIALDSRGHVLSSFLVSPLPLKDPDEIRQGRQEIYDCWRQGFNDPNNIDESALLDAVYGALQLGSSGAQCRFIRAMNVVTIPQSMYNFAPTKFEEFHTTSIKFFANQDPHPKEKLQRIQGPVRLVACGRDIAYPVEFAQALLEMLGNAGAKADLVQVKEAPHFGHLTHPKE</sequence>
<evidence type="ECO:0008006" key="3">
    <source>
        <dbReference type="Google" id="ProtNLM"/>
    </source>
</evidence>
<comment type="caution">
    <text evidence="1">The sequence shown here is derived from an EMBL/GenBank/DDBJ whole genome shotgun (WGS) entry which is preliminary data.</text>
</comment>
<keyword evidence="2" id="KW-1185">Reference proteome</keyword>
<gene>
    <name evidence="1" type="ORF">Hypma_014162</name>
</gene>
<dbReference type="AlphaFoldDB" id="A0A369K8P3"/>
<evidence type="ECO:0000313" key="1">
    <source>
        <dbReference type="EMBL" id="RDB29830.1"/>
    </source>
</evidence>